<dbReference type="AlphaFoldDB" id="A0A2T0W6A4"/>
<gene>
    <name evidence="2" type="ORF">CLV38_11432</name>
</gene>
<sequence length="69" mass="7701">MQNDPSMSGNPSLPVDAEAAKKTKKELADGEVEKSDEEKEKESHPDDAKPFNVDKVDELEKSKDENNKE</sequence>
<feature type="compositionally biased region" description="Basic and acidic residues" evidence="1">
    <location>
        <begin position="18"/>
        <end position="69"/>
    </location>
</feature>
<keyword evidence="3" id="KW-1185">Reference proteome</keyword>
<feature type="region of interest" description="Disordered" evidence="1">
    <location>
        <begin position="1"/>
        <end position="69"/>
    </location>
</feature>
<evidence type="ECO:0000313" key="2">
    <source>
        <dbReference type="EMBL" id="PRY82236.1"/>
    </source>
</evidence>
<evidence type="ECO:0000313" key="3">
    <source>
        <dbReference type="Proteomes" id="UP000238205"/>
    </source>
</evidence>
<dbReference type="Proteomes" id="UP000238205">
    <property type="component" value="Unassembled WGS sequence"/>
</dbReference>
<dbReference type="EMBL" id="PVTO01000014">
    <property type="protein sequence ID" value="PRY82236.1"/>
    <property type="molecule type" value="Genomic_DNA"/>
</dbReference>
<reference evidence="2 3" key="1">
    <citation type="submission" date="2018-03" db="EMBL/GenBank/DDBJ databases">
        <title>Genomic Encyclopedia of Archaeal and Bacterial Type Strains, Phase II (KMG-II): from individual species to whole genera.</title>
        <authorList>
            <person name="Goeker M."/>
        </authorList>
    </citation>
    <scope>NUCLEOTIDE SEQUENCE [LARGE SCALE GENOMIC DNA]</scope>
    <source>
        <strain evidence="2 3">DSM 13175</strain>
    </source>
</reference>
<dbReference type="RefSeq" id="WP_106193887.1">
    <property type="nucleotide sequence ID" value="NZ_PVTO01000014.1"/>
</dbReference>
<proteinExistence type="predicted"/>
<accession>A0A2T0W6A4</accession>
<feature type="compositionally biased region" description="Polar residues" evidence="1">
    <location>
        <begin position="1"/>
        <end position="11"/>
    </location>
</feature>
<evidence type="ECO:0000256" key="1">
    <source>
        <dbReference type="SAM" id="MobiDB-lite"/>
    </source>
</evidence>
<protein>
    <submittedName>
        <fullName evidence="2">Uncharacterized protein</fullName>
    </submittedName>
</protein>
<name>A0A2T0W6A4_9LACT</name>
<comment type="caution">
    <text evidence="2">The sequence shown here is derived from an EMBL/GenBank/DDBJ whole genome shotgun (WGS) entry which is preliminary data.</text>
</comment>
<organism evidence="2 3">
    <name type="scientific">Alkalibacterium olivapovliticus</name>
    <dbReference type="NCBI Taxonomy" id="99907"/>
    <lineage>
        <taxon>Bacteria</taxon>
        <taxon>Bacillati</taxon>
        <taxon>Bacillota</taxon>
        <taxon>Bacilli</taxon>
        <taxon>Lactobacillales</taxon>
        <taxon>Carnobacteriaceae</taxon>
        <taxon>Alkalibacterium</taxon>
    </lineage>
</organism>